<keyword evidence="2" id="KW-1133">Transmembrane helix</keyword>
<dbReference type="EMBL" id="CP000544">
    <property type="protein sequence ID" value="ABM60957.1"/>
    <property type="molecule type" value="Genomic_DNA"/>
</dbReference>
<feature type="domain" description="Type VI secretion system component TssM1 N-terminal" evidence="5">
    <location>
        <begin position="189"/>
        <end position="363"/>
    </location>
</feature>
<feature type="transmembrane region" description="Helical" evidence="2">
    <location>
        <begin position="55"/>
        <end position="74"/>
    </location>
</feature>
<organism evidence="7 8">
    <name type="scientific">Halorhodospira halophila (strain DSM 244 / SL1)</name>
    <name type="common">Ectothiorhodospira halophila (strain DSM 244 / SL1)</name>
    <dbReference type="NCBI Taxonomy" id="349124"/>
    <lineage>
        <taxon>Bacteria</taxon>
        <taxon>Pseudomonadati</taxon>
        <taxon>Pseudomonadota</taxon>
        <taxon>Gammaproteobacteria</taxon>
        <taxon>Chromatiales</taxon>
        <taxon>Ectothiorhodospiraceae</taxon>
        <taxon>Halorhodospira</taxon>
    </lineage>
</organism>
<dbReference type="InterPro" id="IPR009612">
    <property type="entry name" value="IcmF-rel"/>
</dbReference>
<gene>
    <name evidence="7" type="ordered locus">Hhal_0163</name>
</gene>
<dbReference type="Proteomes" id="UP000000647">
    <property type="component" value="Chromosome"/>
</dbReference>
<dbReference type="HOGENOM" id="CLU_003353_4_0_6"/>
<keyword evidence="2" id="KW-0472">Membrane</keyword>
<accession>A1WTE5</accession>
<keyword evidence="8" id="KW-1185">Reference proteome</keyword>
<evidence type="ECO:0000259" key="5">
    <source>
        <dbReference type="Pfam" id="PF14331"/>
    </source>
</evidence>
<feature type="transmembrane region" description="Helical" evidence="2">
    <location>
        <begin position="397"/>
        <end position="418"/>
    </location>
</feature>
<dbReference type="PANTHER" id="PTHR36153">
    <property type="entry name" value="INNER MEMBRANE PROTEIN-RELATED"/>
    <property type="match status" value="1"/>
</dbReference>
<dbReference type="InterPro" id="IPR025743">
    <property type="entry name" value="TssM1_N"/>
</dbReference>
<evidence type="ECO:0008006" key="9">
    <source>
        <dbReference type="Google" id="ProtNLM"/>
    </source>
</evidence>
<proteinExistence type="predicted"/>
<evidence type="ECO:0000313" key="8">
    <source>
        <dbReference type="Proteomes" id="UP000000647"/>
    </source>
</evidence>
<evidence type="ECO:0000259" key="3">
    <source>
        <dbReference type="Pfam" id="PF06744"/>
    </source>
</evidence>
<reference evidence="8" key="1">
    <citation type="submission" date="2006-12" db="EMBL/GenBank/DDBJ databases">
        <title>Complete sequence of Halorhodospira halophila SL1.</title>
        <authorList>
            <consortium name="US DOE Joint Genome Institute"/>
            <person name="Copeland A."/>
            <person name="Lucas S."/>
            <person name="Lapidus A."/>
            <person name="Barry K."/>
            <person name="Detter J.C."/>
            <person name="Glavina del Rio T."/>
            <person name="Hammon N."/>
            <person name="Israni S."/>
            <person name="Dalin E."/>
            <person name="Tice H."/>
            <person name="Pitluck S."/>
            <person name="Saunders E."/>
            <person name="Brettin T."/>
            <person name="Bruce D."/>
            <person name="Han C."/>
            <person name="Tapia R."/>
            <person name="Schmutz J."/>
            <person name="Larimer F."/>
            <person name="Land M."/>
            <person name="Hauser L."/>
            <person name="Kyrpides N."/>
            <person name="Mikhailova N."/>
            <person name="Hoff W."/>
            <person name="Richardson P."/>
        </authorList>
    </citation>
    <scope>NUCLEOTIDE SEQUENCE [LARGE SCALE GENOMIC DNA]</scope>
    <source>
        <strain evidence="8">DSM 244 / SL1</strain>
    </source>
</reference>
<dbReference type="Pfam" id="PF14331">
    <property type="entry name" value="IcmF-related_N"/>
    <property type="match status" value="1"/>
</dbReference>
<protein>
    <recommendedName>
        <fullName evidence="9">IcmF-related N-terminal domain-containing protein</fullName>
    </recommendedName>
</protein>
<keyword evidence="2" id="KW-0812">Transmembrane</keyword>
<dbReference type="Pfam" id="PF21070">
    <property type="entry name" value="IcmF_helical"/>
    <property type="match status" value="1"/>
</dbReference>
<dbReference type="KEGG" id="hha:Hhal_0163"/>
<dbReference type="SUPFAM" id="SSF52540">
    <property type="entry name" value="P-loop containing nucleoside triphosphate hydrolases"/>
    <property type="match status" value="1"/>
</dbReference>
<evidence type="ECO:0000259" key="4">
    <source>
        <dbReference type="Pfam" id="PF06761"/>
    </source>
</evidence>
<feature type="transmembrane region" description="Helical" evidence="2">
    <location>
        <begin position="25"/>
        <end position="43"/>
    </location>
</feature>
<dbReference type="OrthoDB" id="9758229at2"/>
<dbReference type="eggNOG" id="COG3523">
    <property type="taxonomic scope" value="Bacteria"/>
</dbReference>
<dbReference type="InterPro" id="IPR048677">
    <property type="entry name" value="TssM1_hel"/>
</dbReference>
<feature type="domain" description="Type VI secretion system IcmF C-terminal" evidence="3">
    <location>
        <begin position="1015"/>
        <end position="1106"/>
    </location>
</feature>
<feature type="compositionally biased region" description="Basic and acidic residues" evidence="1">
    <location>
        <begin position="597"/>
        <end position="607"/>
    </location>
</feature>
<name>A1WTE5_HALHL</name>
<dbReference type="STRING" id="349124.Hhal_0163"/>
<feature type="region of interest" description="Disordered" evidence="1">
    <location>
        <begin position="589"/>
        <end position="609"/>
    </location>
</feature>
<evidence type="ECO:0000313" key="7">
    <source>
        <dbReference type="EMBL" id="ABM60957.1"/>
    </source>
</evidence>
<evidence type="ECO:0000256" key="1">
    <source>
        <dbReference type="SAM" id="MobiDB-lite"/>
    </source>
</evidence>
<sequence length="1147" mass="123770">MRGQASISQGAVGWLRMPAFLRRPFVWLLVAVLLAAVAVWFGLPLFGVDPAGWRLAGVLTLFGVAGLAVGAVALRRARRLDRQQISGDEAEALAAAMDRPLRRLDRPSGPTVPGTGGRYRVPWYLVIGPARSGKSRLIRCSGLHFPDDDDEWLAARGDGGTRHCDWWLSDRAVFLDTAGRYTTDPPAETGWYQLLGLLRRVRRRRPVDGVLVTIDAGELAELDASGLRRWARALRTRLAELETDLGVRPPVLLIVTGVDCLPGYEAFVAAAGGGSWCGPWGAAVESAADPGLAAQRLQAQADEARLGLMAAWAGETDAVGPFAFAADLRSVTGPLAELLRLLLRHDPYRRSPSLQAVYLTGHAPGRPSLTPGLFTQAVVPLARGLRLSARRLAVRRLARVALVAGLLGVAGVLGHGTAEQYQSRLAQATAVAEGAAAVAYAVGTEDPEVGAKLEAVERVQGLKDGLRQRSETGGMAAFALDPGGRRVGELYAQLRGLLIELAGQALLPDAGRAVQQRLEVFADEWPGLEPPERQARREAYREALGAWLRLTGEDVPVDDDRVAVLLARLVAAEQGLGTPEAESPLVRGLSRALSDPQQRRSVGERLDGSPGRRLVERAREQLRTPARPEPILERLLAEAELDLAPLTLEAIAPGGASRIWSSQRPVSGAFRGAAWETRLRPALERTLEGLRHPDPVLGRSRRDVLGDQRSSALAKDVEARYLRAFVDHWLDWLEGVRWQSVGGGREQAAQLEEAADAGALAALLEGVHAQLAAHAGDVPVAALGQQLGQDLGRYRHDPRGRELFALLGSGEEEGDAGPLPEVEAALSRVAEQIGQQASAADPGRKAMERVALALAGEGSGCSLRAYRTTVRQALGPTSSAVRSALEPVLLGGMDAAWARLRAEAAEELEGRWQAEVVEPFRRYLAGRFPLDADGADAALGDFEAFFAPEYGVLWQFKTEQLSPFLSGSDGQGGERRWRGGGVGITAEVVGALGVAARIRDGLFEDSGQLQLRYRVSPVASADWVDMRWESDGEALRYRNGPPVSASLRWPQGSPEPGRIAAVSAHNGAMGRVEAEGPWALFRLLSRAEEREQVRSSAVRVRWSLHEAQEASHQPVEFLLRTEQSTPLLQWGDLSRFRLPTRLTQEEA</sequence>
<feature type="domain" description="Type VI secretion system component TssM1 helical" evidence="6">
    <location>
        <begin position="904"/>
        <end position="989"/>
    </location>
</feature>
<dbReference type="InterPro" id="IPR053156">
    <property type="entry name" value="T6SS_TssM-like"/>
</dbReference>
<dbReference type="AlphaFoldDB" id="A1WTE5"/>
<evidence type="ECO:0000259" key="6">
    <source>
        <dbReference type="Pfam" id="PF21070"/>
    </source>
</evidence>
<dbReference type="InterPro" id="IPR010623">
    <property type="entry name" value="IcmF_C"/>
</dbReference>
<dbReference type="PANTHER" id="PTHR36153:SF1">
    <property type="entry name" value="TYPE VI SECRETION SYSTEM COMPONENT TSSM1"/>
    <property type="match status" value="1"/>
</dbReference>
<dbReference type="Pfam" id="PF06761">
    <property type="entry name" value="IcmF-related"/>
    <property type="match status" value="1"/>
</dbReference>
<feature type="domain" description="IcmF-related" evidence="4">
    <location>
        <begin position="486"/>
        <end position="769"/>
    </location>
</feature>
<evidence type="ECO:0000256" key="2">
    <source>
        <dbReference type="SAM" id="Phobius"/>
    </source>
</evidence>
<reference evidence="7 8" key="2">
    <citation type="journal article" date="2013" name="Stand. Genomic Sci.">
        <title>Complete genome sequence of Halorhodospira halophila SL1.</title>
        <authorList>
            <person name="Challacombe J.F."/>
            <person name="Majid S."/>
            <person name="Deole R."/>
            <person name="Brettin T.S."/>
            <person name="Bruce D."/>
            <person name="Delano S.F."/>
            <person name="Detter J.C."/>
            <person name="Gleasner C.D."/>
            <person name="Han C.S."/>
            <person name="Misra M."/>
            <person name="Reitenga K.G."/>
            <person name="Mikhailova N."/>
            <person name="Woyke T."/>
            <person name="Pitluck S."/>
            <person name="Nolan M."/>
            <person name="Land M.L."/>
            <person name="Saunders E."/>
            <person name="Tapia R."/>
            <person name="Lapidus A."/>
            <person name="Ivanova N."/>
            <person name="Hoff W.D."/>
        </authorList>
    </citation>
    <scope>NUCLEOTIDE SEQUENCE [LARGE SCALE GENOMIC DNA]</scope>
    <source>
        <strain evidence="8">DSM 244 / SL1</strain>
    </source>
</reference>
<dbReference type="RefSeq" id="WP_011812980.1">
    <property type="nucleotide sequence ID" value="NC_008789.1"/>
</dbReference>
<dbReference type="Pfam" id="PF06744">
    <property type="entry name" value="IcmF_C"/>
    <property type="match status" value="1"/>
</dbReference>
<dbReference type="InterPro" id="IPR027417">
    <property type="entry name" value="P-loop_NTPase"/>
</dbReference>